<organism evidence="1 2">
    <name type="scientific">Leptospira kirschneri serovar Bulgarica str. Nikolaevo</name>
    <dbReference type="NCBI Taxonomy" id="1240687"/>
    <lineage>
        <taxon>Bacteria</taxon>
        <taxon>Pseudomonadati</taxon>
        <taxon>Spirochaetota</taxon>
        <taxon>Spirochaetia</taxon>
        <taxon>Leptospirales</taxon>
        <taxon>Leptospiraceae</taxon>
        <taxon>Leptospira</taxon>
    </lineage>
</organism>
<evidence type="ECO:0000313" key="1">
    <source>
        <dbReference type="EMBL" id="EMK23273.1"/>
    </source>
</evidence>
<comment type="caution">
    <text evidence="1">The sequence shown here is derived from an EMBL/GenBank/DDBJ whole genome shotgun (WGS) entry which is preliminary data.</text>
</comment>
<accession>M6F3B9</accession>
<gene>
    <name evidence="1" type="ORF">LEP1GSC008_4006</name>
</gene>
<name>M6F3B9_9LEPT</name>
<sequence>MLQCIEQLVGSKKLSLVESGLPQAAGPNSQLRSSYCETTESDSIFIKYQ</sequence>
<proteinExistence type="predicted"/>
<evidence type="ECO:0000313" key="2">
    <source>
        <dbReference type="Proteomes" id="UP000011980"/>
    </source>
</evidence>
<reference evidence="1 2" key="1">
    <citation type="submission" date="2013-01" db="EMBL/GenBank/DDBJ databases">
        <authorList>
            <person name="Harkins D.M."/>
            <person name="Durkin A.S."/>
            <person name="Brinkac L.M."/>
            <person name="Haft D.H."/>
            <person name="Selengut J.D."/>
            <person name="Sanka R."/>
            <person name="DePew J."/>
            <person name="Purushe J."/>
            <person name="Galloway R.L."/>
            <person name="Vinetz J.M."/>
            <person name="Sutton G.G."/>
            <person name="Nierman W.C."/>
            <person name="Fouts D.E."/>
        </authorList>
    </citation>
    <scope>NUCLEOTIDE SEQUENCE [LARGE SCALE GENOMIC DNA]</scope>
    <source>
        <strain evidence="1 2">Nikolaevo</strain>
    </source>
</reference>
<dbReference type="AlphaFoldDB" id="M6F3B9"/>
<dbReference type="EMBL" id="ANCE01000150">
    <property type="protein sequence ID" value="EMK23273.1"/>
    <property type="molecule type" value="Genomic_DNA"/>
</dbReference>
<protein>
    <submittedName>
        <fullName evidence="1">Uncharacterized protein</fullName>
    </submittedName>
</protein>
<dbReference type="Proteomes" id="UP000011980">
    <property type="component" value="Unassembled WGS sequence"/>
</dbReference>